<dbReference type="GO" id="GO:0006508">
    <property type="term" value="P:proteolysis"/>
    <property type="evidence" value="ECO:0007669"/>
    <property type="project" value="InterPro"/>
</dbReference>
<dbReference type="EMBL" id="JAEAOA010002354">
    <property type="protein sequence ID" value="KAK3597925.1"/>
    <property type="molecule type" value="Genomic_DNA"/>
</dbReference>
<dbReference type="PANTHER" id="PTHR24252:SF18">
    <property type="entry name" value="OVOCHYMASE 1"/>
    <property type="match status" value="1"/>
</dbReference>
<reference evidence="3" key="2">
    <citation type="journal article" date="2021" name="Genome Biol. Evol.">
        <title>Developing a high-quality reference genome for a parasitic bivalve with doubly uniparental inheritance (Bivalvia: Unionida).</title>
        <authorList>
            <person name="Smith C.H."/>
        </authorList>
    </citation>
    <scope>NUCLEOTIDE SEQUENCE</scope>
    <source>
        <strain evidence="3">CHS0354</strain>
        <tissue evidence="3">Mantle</tissue>
    </source>
</reference>
<evidence type="ECO:0000313" key="4">
    <source>
        <dbReference type="Proteomes" id="UP001195483"/>
    </source>
</evidence>
<gene>
    <name evidence="3" type="ORF">CHS0354_042267</name>
</gene>
<dbReference type="SUPFAM" id="SSF50494">
    <property type="entry name" value="Trypsin-like serine proteases"/>
    <property type="match status" value="1"/>
</dbReference>
<name>A0AAE0SUH1_9BIVA</name>
<evidence type="ECO:0000259" key="2">
    <source>
        <dbReference type="PROSITE" id="PS50240"/>
    </source>
</evidence>
<dbReference type="AlphaFoldDB" id="A0AAE0SUH1"/>
<keyword evidence="4" id="KW-1185">Reference proteome</keyword>
<comment type="caution">
    <text evidence="3">The sequence shown here is derived from an EMBL/GenBank/DDBJ whole genome shotgun (WGS) entry which is preliminary data.</text>
</comment>
<dbReference type="CDD" id="cd00190">
    <property type="entry name" value="Tryp_SPc"/>
    <property type="match status" value="1"/>
</dbReference>
<accession>A0AAE0SUH1</accession>
<dbReference type="SMART" id="SM00020">
    <property type="entry name" value="Tryp_SPc"/>
    <property type="match status" value="1"/>
</dbReference>
<sequence>MSGDYWTVAIGVHDMAQMYSSNIHRTSVISVHGNYDSQTNENDIAMMKLDRPVDLSGMNVRSACLPRETDDFTDRVCTVTGWGSTHSGGSATRYMLEVDVPIISNNMCEYYLGRGSVHDSNICAGYTQGGKDACQVNTLCPELEVVSFSIVTFWKETLVVRWSARWETPGLWQALFPGVMGVVKETPPGCTPVWLHSLAGSTTSKADTRDTFQ</sequence>
<dbReference type="Gene3D" id="2.40.10.10">
    <property type="entry name" value="Trypsin-like serine proteases"/>
    <property type="match status" value="1"/>
</dbReference>
<dbReference type="InterPro" id="IPR043504">
    <property type="entry name" value="Peptidase_S1_PA_chymotrypsin"/>
</dbReference>
<organism evidence="3 4">
    <name type="scientific">Potamilus streckersoni</name>
    <dbReference type="NCBI Taxonomy" id="2493646"/>
    <lineage>
        <taxon>Eukaryota</taxon>
        <taxon>Metazoa</taxon>
        <taxon>Spiralia</taxon>
        <taxon>Lophotrochozoa</taxon>
        <taxon>Mollusca</taxon>
        <taxon>Bivalvia</taxon>
        <taxon>Autobranchia</taxon>
        <taxon>Heteroconchia</taxon>
        <taxon>Palaeoheterodonta</taxon>
        <taxon>Unionida</taxon>
        <taxon>Unionoidea</taxon>
        <taxon>Unionidae</taxon>
        <taxon>Ambleminae</taxon>
        <taxon>Lampsilini</taxon>
        <taxon>Potamilus</taxon>
    </lineage>
</organism>
<keyword evidence="1" id="KW-1015">Disulfide bond</keyword>
<dbReference type="Proteomes" id="UP001195483">
    <property type="component" value="Unassembled WGS sequence"/>
</dbReference>
<proteinExistence type="predicted"/>
<feature type="domain" description="Peptidase S1" evidence="2">
    <location>
        <begin position="1"/>
        <end position="200"/>
    </location>
</feature>
<dbReference type="GO" id="GO:0004252">
    <property type="term" value="F:serine-type endopeptidase activity"/>
    <property type="evidence" value="ECO:0007669"/>
    <property type="project" value="InterPro"/>
</dbReference>
<dbReference type="PROSITE" id="PS50240">
    <property type="entry name" value="TRYPSIN_DOM"/>
    <property type="match status" value="1"/>
</dbReference>
<reference evidence="3" key="3">
    <citation type="submission" date="2023-05" db="EMBL/GenBank/DDBJ databases">
        <authorList>
            <person name="Smith C.H."/>
        </authorList>
    </citation>
    <scope>NUCLEOTIDE SEQUENCE</scope>
    <source>
        <strain evidence="3">CHS0354</strain>
        <tissue evidence="3">Mantle</tissue>
    </source>
</reference>
<evidence type="ECO:0000313" key="3">
    <source>
        <dbReference type="EMBL" id="KAK3597925.1"/>
    </source>
</evidence>
<dbReference type="InterPro" id="IPR009003">
    <property type="entry name" value="Peptidase_S1_PA"/>
</dbReference>
<dbReference type="PANTHER" id="PTHR24252">
    <property type="entry name" value="ACROSIN-RELATED"/>
    <property type="match status" value="1"/>
</dbReference>
<evidence type="ECO:0000256" key="1">
    <source>
        <dbReference type="ARBA" id="ARBA00023157"/>
    </source>
</evidence>
<protein>
    <recommendedName>
        <fullName evidence="2">Peptidase S1 domain-containing protein</fullName>
    </recommendedName>
</protein>
<reference evidence="3" key="1">
    <citation type="journal article" date="2021" name="Genome Biol. Evol.">
        <title>A High-Quality Reference Genome for a Parasitic Bivalve with Doubly Uniparental Inheritance (Bivalvia: Unionida).</title>
        <authorList>
            <person name="Smith C.H."/>
        </authorList>
    </citation>
    <scope>NUCLEOTIDE SEQUENCE</scope>
    <source>
        <strain evidence="3">CHS0354</strain>
    </source>
</reference>
<dbReference type="InterPro" id="IPR001254">
    <property type="entry name" value="Trypsin_dom"/>
</dbReference>
<dbReference type="Pfam" id="PF00089">
    <property type="entry name" value="Trypsin"/>
    <property type="match status" value="1"/>
</dbReference>